<dbReference type="AlphaFoldDB" id="S4XCI1"/>
<evidence type="ECO:0008006" key="4">
    <source>
        <dbReference type="Google" id="ProtNLM"/>
    </source>
</evidence>
<dbReference type="eggNOG" id="ENOG502ZBU7">
    <property type="taxonomic scope" value="Bacteria"/>
</dbReference>
<dbReference type="STRING" id="1200352.A606_02805"/>
<dbReference type="Pfam" id="PF11228">
    <property type="entry name" value="DUF3027"/>
    <property type="match status" value="1"/>
</dbReference>
<protein>
    <recommendedName>
        <fullName evidence="4">DUF3027 domain-containing protein</fullName>
    </recommendedName>
</protein>
<gene>
    <name evidence="2" type="ORF">A606_02805</name>
</gene>
<dbReference type="Proteomes" id="UP000014809">
    <property type="component" value="Chromosome"/>
</dbReference>
<dbReference type="PATRIC" id="fig|1200352.3.peg.563"/>
<name>S4XCI1_9CORY</name>
<evidence type="ECO:0000256" key="1">
    <source>
        <dbReference type="SAM" id="MobiDB-lite"/>
    </source>
</evidence>
<reference evidence="2 3" key="1">
    <citation type="submission" date="2012-06" db="EMBL/GenBank/DDBJ databases">
        <title>Complete genome sequence of Corynebacterium terpenotabidum Y-11 (=DSM 44721).</title>
        <authorList>
            <person name="Ruckert C."/>
            <person name="Albersmeier A."/>
            <person name="Al-Dilaimi A."/>
            <person name="Szczepanowski R."/>
            <person name="Kalinowski J."/>
        </authorList>
    </citation>
    <scope>NUCLEOTIDE SEQUENCE [LARGE SCALE GENOMIC DNA]</scope>
    <source>
        <strain evidence="2 3">Y-11</strain>
    </source>
</reference>
<evidence type="ECO:0000313" key="3">
    <source>
        <dbReference type="Proteomes" id="UP000014809"/>
    </source>
</evidence>
<feature type="compositionally biased region" description="Basic and acidic residues" evidence="1">
    <location>
        <begin position="208"/>
        <end position="231"/>
    </location>
</feature>
<feature type="region of interest" description="Disordered" evidence="1">
    <location>
        <begin position="201"/>
        <end position="231"/>
    </location>
</feature>
<dbReference type="KEGG" id="cter:A606_02805"/>
<sequence length="231" mass="25027">MLLSVQGIEAAREAVLEVAGRDGVGDHLGGSSTSPETAVHRFACRERGYRGWEWIAVIACPPGADYVTVNEVALHAGDRALAAPAWVPYEDRVRPGDLRPGDQLPLKADDPRVIDEDDLADDDGVRRNPGTLRTLSPAGWDAAVRRWSTGDTGPDADFARLAERRCDSCAFWLPLQRRRRSDVGVCANEFSADGRVVAADYGCGAHSDTPRDDGEGSARRTAWDDGGPERF</sequence>
<accession>S4XCI1</accession>
<dbReference type="EMBL" id="CP003696">
    <property type="protein sequence ID" value="AGP30214.1"/>
    <property type="molecule type" value="Genomic_DNA"/>
</dbReference>
<organism evidence="2 3">
    <name type="scientific">Corynebacterium terpenotabidum Y-11</name>
    <dbReference type="NCBI Taxonomy" id="1200352"/>
    <lineage>
        <taxon>Bacteria</taxon>
        <taxon>Bacillati</taxon>
        <taxon>Actinomycetota</taxon>
        <taxon>Actinomycetes</taxon>
        <taxon>Mycobacteriales</taxon>
        <taxon>Corynebacteriaceae</taxon>
        <taxon>Corynebacterium</taxon>
    </lineage>
</organism>
<evidence type="ECO:0000313" key="2">
    <source>
        <dbReference type="EMBL" id="AGP30214.1"/>
    </source>
</evidence>
<keyword evidence="3" id="KW-1185">Reference proteome</keyword>
<dbReference type="HOGENOM" id="CLU_035969_1_1_11"/>
<dbReference type="InterPro" id="IPR021391">
    <property type="entry name" value="DUF3027"/>
</dbReference>
<proteinExistence type="predicted"/>